<evidence type="ECO:0000313" key="2">
    <source>
        <dbReference type="Proteomes" id="UP000192472"/>
    </source>
</evidence>
<dbReference type="InterPro" id="IPR011235">
    <property type="entry name" value="MepB-like"/>
</dbReference>
<dbReference type="Gene3D" id="3.40.1350.140">
    <property type="entry name" value="MepB-like"/>
    <property type="match status" value="1"/>
</dbReference>
<dbReference type="EMBL" id="FWYF01000002">
    <property type="protein sequence ID" value="SMD35099.1"/>
    <property type="molecule type" value="Genomic_DNA"/>
</dbReference>
<dbReference type="RefSeq" id="WP_084372995.1">
    <property type="nucleotide sequence ID" value="NZ_FWYF01000002.1"/>
</dbReference>
<evidence type="ECO:0000313" key="1">
    <source>
        <dbReference type="EMBL" id="SMD35099.1"/>
    </source>
</evidence>
<name>A0A1W2GEJ8_REIFA</name>
<evidence type="ECO:0008006" key="3">
    <source>
        <dbReference type="Google" id="ProtNLM"/>
    </source>
</evidence>
<reference evidence="1 2" key="1">
    <citation type="submission" date="2017-04" db="EMBL/GenBank/DDBJ databases">
        <authorList>
            <person name="Afonso C.L."/>
            <person name="Miller P.J."/>
            <person name="Scott M.A."/>
            <person name="Spackman E."/>
            <person name="Goraichik I."/>
            <person name="Dimitrov K.M."/>
            <person name="Suarez D.L."/>
            <person name="Swayne D.E."/>
        </authorList>
    </citation>
    <scope>NUCLEOTIDE SEQUENCE [LARGE SCALE GENOMIC DNA]</scope>
    <source>
        <strain evidence="1 2">DSM 26133</strain>
    </source>
</reference>
<proteinExistence type="predicted"/>
<dbReference type="OrthoDB" id="4954833at2"/>
<accession>A0A1W2GEJ8</accession>
<dbReference type="InterPro" id="IPR038231">
    <property type="entry name" value="MepB-like_sf"/>
</dbReference>
<dbReference type="PIRSF" id="PIRSF032285">
    <property type="entry name" value="UCP032285"/>
    <property type="match status" value="1"/>
</dbReference>
<sequence>MNQTLAKINSCFYDPNRLIISNYAAEPESQKYGACRFEINGKKIISRNAQMTPKKVGQFVTTWKRSPEGITQPLDESDDFDLLVINVVSGEHLGQFIFPKKILDQKGIITVSNKEGKRGFRVYPPWNHPSSTQAAKTQAWQLGYFIKHTDSAASVTAHYA</sequence>
<dbReference type="AlphaFoldDB" id="A0A1W2GEJ8"/>
<dbReference type="STRING" id="692418.SAMN04488029_2342"/>
<dbReference type="Proteomes" id="UP000192472">
    <property type="component" value="Unassembled WGS sequence"/>
</dbReference>
<protein>
    <recommendedName>
        <fullName evidence="3">MepB protein</fullName>
    </recommendedName>
</protein>
<organism evidence="1 2">
    <name type="scientific">Reichenbachiella faecimaris</name>
    <dbReference type="NCBI Taxonomy" id="692418"/>
    <lineage>
        <taxon>Bacteria</taxon>
        <taxon>Pseudomonadati</taxon>
        <taxon>Bacteroidota</taxon>
        <taxon>Cytophagia</taxon>
        <taxon>Cytophagales</taxon>
        <taxon>Reichenbachiellaceae</taxon>
        <taxon>Reichenbachiella</taxon>
    </lineage>
</organism>
<keyword evidence="2" id="KW-1185">Reference proteome</keyword>
<gene>
    <name evidence="1" type="ORF">SAMN04488029_2342</name>
</gene>
<dbReference type="Pfam" id="PF08877">
    <property type="entry name" value="MepB-like"/>
    <property type="match status" value="1"/>
</dbReference>